<organism evidence="2 3">
    <name type="scientific">Actinorhabdospora filicis</name>
    <dbReference type="NCBI Taxonomy" id="1785913"/>
    <lineage>
        <taxon>Bacteria</taxon>
        <taxon>Bacillati</taxon>
        <taxon>Actinomycetota</taxon>
        <taxon>Actinomycetes</taxon>
        <taxon>Micromonosporales</taxon>
        <taxon>Micromonosporaceae</taxon>
        <taxon>Actinorhabdospora</taxon>
    </lineage>
</organism>
<evidence type="ECO:0000259" key="1">
    <source>
        <dbReference type="PROSITE" id="PS51688"/>
    </source>
</evidence>
<reference evidence="2" key="1">
    <citation type="submission" date="2023-03" db="EMBL/GenBank/DDBJ databases">
        <title>Actinorhabdospora filicis NBRC 111898.</title>
        <authorList>
            <person name="Ichikawa N."/>
            <person name="Sato H."/>
            <person name="Tonouchi N."/>
        </authorList>
    </citation>
    <scope>NUCLEOTIDE SEQUENCE</scope>
    <source>
        <strain evidence="2">NBRC 111898</strain>
    </source>
</reference>
<name>A0A9W6SVB4_9ACTN</name>
<proteinExistence type="predicted"/>
<dbReference type="RefSeq" id="WP_285666868.1">
    <property type="nucleotide sequence ID" value="NZ_BSTX01000005.1"/>
</dbReference>
<feature type="domain" description="Peptidase S74" evidence="1">
    <location>
        <begin position="336"/>
        <end position="436"/>
    </location>
</feature>
<protein>
    <recommendedName>
        <fullName evidence="1">Peptidase S74 domain-containing protein</fullName>
    </recommendedName>
</protein>
<dbReference type="Proteomes" id="UP001165079">
    <property type="component" value="Unassembled WGS sequence"/>
</dbReference>
<sequence>MIRGPPEPRRPRLLHSYPFDAQDTTETDFSRLFRELQDSGVADSAGGAGYRVSADSSAMAVTVAPGLAILRGHAAHSTAPEALPIENAGPASRIDRVVLRLDPAANGISLAVLTGTPGAGAPVLTTTDTDLYELPLALVYVDANAVTISAERISDERRYVGHRLGCWTSATRPTNPRKARLGLNETTGRWEYWTGTDWSDLAPSIAWGDIAGRPTAFQPTTHSHTLADLPATLPPSPHAHAAADISTGTINAARLPVGTATGTVAAGDHRHEWRELLNTPRSYNPDPHDHDQYVESDGTVAWSNGSRRVRGSTPGGSATWYTVWIDGSDRFTKNTSRRAHKQNFRRHVIGWNRLSQLAPLLYDRRPTTDPDTGEEIPGPRDEYGLVAEDVAAAVPELAVIDANGEPDAVRYDLIGLALLDHVRALTERVTALEAALGARP</sequence>
<dbReference type="EMBL" id="BSTX01000005">
    <property type="protein sequence ID" value="GLZ81416.1"/>
    <property type="molecule type" value="Genomic_DNA"/>
</dbReference>
<accession>A0A9W6SVB4</accession>
<dbReference type="PROSITE" id="PS51688">
    <property type="entry name" value="ICA"/>
    <property type="match status" value="1"/>
</dbReference>
<gene>
    <name evidence="2" type="ORF">Afil01_62230</name>
</gene>
<keyword evidence="3" id="KW-1185">Reference proteome</keyword>
<comment type="caution">
    <text evidence="2">The sequence shown here is derived from an EMBL/GenBank/DDBJ whole genome shotgun (WGS) entry which is preliminary data.</text>
</comment>
<evidence type="ECO:0000313" key="3">
    <source>
        <dbReference type="Proteomes" id="UP001165079"/>
    </source>
</evidence>
<dbReference type="AlphaFoldDB" id="A0A9W6SVB4"/>
<dbReference type="InterPro" id="IPR030392">
    <property type="entry name" value="S74_ICA"/>
</dbReference>
<evidence type="ECO:0000313" key="2">
    <source>
        <dbReference type="EMBL" id="GLZ81416.1"/>
    </source>
</evidence>